<name>A0A8J5FXB3_ZINOF</name>
<keyword evidence="2" id="KW-1185">Reference proteome</keyword>
<dbReference type="Gene3D" id="3.80.10.10">
    <property type="entry name" value="Ribonuclease Inhibitor"/>
    <property type="match status" value="1"/>
</dbReference>
<protein>
    <submittedName>
        <fullName evidence="1">Uncharacterized protein</fullName>
    </submittedName>
</protein>
<dbReference type="Proteomes" id="UP000734854">
    <property type="component" value="Unassembled WGS sequence"/>
</dbReference>
<proteinExistence type="predicted"/>
<evidence type="ECO:0000313" key="1">
    <source>
        <dbReference type="EMBL" id="KAG6495616.1"/>
    </source>
</evidence>
<sequence>MFCLWLNSINRLHAIEADDSSVNHAYMASSHQNSDEGKITLLDIGNNEIGPKGAFSITEYVKKTKSLLWLNLYMNDIGDEVWLLTIVALCSVASLLKHKLSSKFTNLKYSKVEIDEVRFK</sequence>
<dbReference type="InterPro" id="IPR032675">
    <property type="entry name" value="LRR_dom_sf"/>
</dbReference>
<comment type="caution">
    <text evidence="1">The sequence shown here is derived from an EMBL/GenBank/DDBJ whole genome shotgun (WGS) entry which is preliminary data.</text>
</comment>
<organism evidence="1 2">
    <name type="scientific">Zingiber officinale</name>
    <name type="common">Ginger</name>
    <name type="synonym">Amomum zingiber</name>
    <dbReference type="NCBI Taxonomy" id="94328"/>
    <lineage>
        <taxon>Eukaryota</taxon>
        <taxon>Viridiplantae</taxon>
        <taxon>Streptophyta</taxon>
        <taxon>Embryophyta</taxon>
        <taxon>Tracheophyta</taxon>
        <taxon>Spermatophyta</taxon>
        <taxon>Magnoliopsida</taxon>
        <taxon>Liliopsida</taxon>
        <taxon>Zingiberales</taxon>
        <taxon>Zingiberaceae</taxon>
        <taxon>Zingiber</taxon>
    </lineage>
</organism>
<dbReference type="SUPFAM" id="SSF52047">
    <property type="entry name" value="RNI-like"/>
    <property type="match status" value="1"/>
</dbReference>
<dbReference type="EMBL" id="JACMSC010000012">
    <property type="protein sequence ID" value="KAG6495616.1"/>
    <property type="molecule type" value="Genomic_DNA"/>
</dbReference>
<reference evidence="1 2" key="1">
    <citation type="submission" date="2020-08" db="EMBL/GenBank/DDBJ databases">
        <title>Plant Genome Project.</title>
        <authorList>
            <person name="Zhang R.-G."/>
        </authorList>
    </citation>
    <scope>NUCLEOTIDE SEQUENCE [LARGE SCALE GENOMIC DNA]</scope>
    <source>
        <tissue evidence="1">Rhizome</tissue>
    </source>
</reference>
<gene>
    <name evidence="1" type="ORF">ZIOFF_043442</name>
</gene>
<evidence type="ECO:0000313" key="2">
    <source>
        <dbReference type="Proteomes" id="UP000734854"/>
    </source>
</evidence>
<dbReference type="AlphaFoldDB" id="A0A8J5FXB3"/>
<accession>A0A8J5FXB3</accession>